<dbReference type="AlphaFoldDB" id="A0A9W6FTN6"/>
<sequence>MPGETPVLVFKNTYIICKIEKASVLEAPAASHFLKIWPLRKIYTSRIKQIIFSRTSLNVKTE</sequence>
<reference evidence="1" key="1">
    <citation type="submission" date="2022-12" db="EMBL/GenBank/DDBJ databases">
        <title>Reference genome sequencing for broad-spectrum identification of bacterial and archaeal isolates by mass spectrometry.</title>
        <authorList>
            <person name="Sekiguchi Y."/>
            <person name="Tourlousse D.M."/>
        </authorList>
    </citation>
    <scope>NUCLEOTIDE SEQUENCE</scope>
    <source>
        <strain evidence="1">ASRB1</strain>
    </source>
</reference>
<name>A0A9W6FTN6_9BACT</name>
<protein>
    <submittedName>
        <fullName evidence="1">Uncharacterized protein</fullName>
    </submittedName>
</protein>
<dbReference type="Proteomes" id="UP001144372">
    <property type="component" value="Unassembled WGS sequence"/>
</dbReference>
<comment type="caution">
    <text evidence="1">The sequence shown here is derived from an EMBL/GenBank/DDBJ whole genome shotgun (WGS) entry which is preliminary data.</text>
</comment>
<accession>A0A9W6FTN6</accession>
<evidence type="ECO:0000313" key="2">
    <source>
        <dbReference type="Proteomes" id="UP001144372"/>
    </source>
</evidence>
<organism evidence="1 2">
    <name type="scientific">Desulforhabdus amnigena</name>
    <dbReference type="NCBI Taxonomy" id="40218"/>
    <lineage>
        <taxon>Bacteria</taxon>
        <taxon>Pseudomonadati</taxon>
        <taxon>Thermodesulfobacteriota</taxon>
        <taxon>Syntrophobacteria</taxon>
        <taxon>Syntrophobacterales</taxon>
        <taxon>Syntrophobacteraceae</taxon>
        <taxon>Desulforhabdus</taxon>
    </lineage>
</organism>
<evidence type="ECO:0000313" key="1">
    <source>
        <dbReference type="EMBL" id="GLI33741.1"/>
    </source>
</evidence>
<dbReference type="EMBL" id="BSDR01000001">
    <property type="protein sequence ID" value="GLI33741.1"/>
    <property type="molecule type" value="Genomic_DNA"/>
</dbReference>
<keyword evidence="2" id="KW-1185">Reference proteome</keyword>
<proteinExistence type="predicted"/>
<gene>
    <name evidence="1" type="ORF">DAMNIGENAA_11740</name>
</gene>